<dbReference type="EMBL" id="CP024847">
    <property type="protein sequence ID" value="AUR50801.1"/>
    <property type="molecule type" value="Genomic_DNA"/>
</dbReference>
<protein>
    <submittedName>
        <fullName evidence="5">N-acetyltransferase</fullName>
    </submittedName>
</protein>
<dbReference type="Pfam" id="PF14602">
    <property type="entry name" value="Hexapep_2"/>
    <property type="match status" value="1"/>
</dbReference>
<dbReference type="InterPro" id="IPR001451">
    <property type="entry name" value="Hexapep"/>
</dbReference>
<evidence type="ECO:0000256" key="1">
    <source>
        <dbReference type="ARBA" id="ARBA00007274"/>
    </source>
</evidence>
<keyword evidence="3" id="KW-0677">Repeat</keyword>
<gene>
    <name evidence="5" type="ORF">CUN60_00310</name>
</gene>
<dbReference type="InterPro" id="IPR018357">
    <property type="entry name" value="Hexapep_transf_CS"/>
</dbReference>
<dbReference type="AlphaFoldDB" id="A0A2I7N2X5"/>
<dbReference type="Gene3D" id="2.160.10.10">
    <property type="entry name" value="Hexapeptide repeat proteins"/>
    <property type="match status" value="1"/>
</dbReference>
<dbReference type="SUPFAM" id="SSF51161">
    <property type="entry name" value="Trimeric LpxA-like enzymes"/>
    <property type="match status" value="1"/>
</dbReference>
<evidence type="ECO:0000313" key="6">
    <source>
        <dbReference type="Proteomes" id="UP000236655"/>
    </source>
</evidence>
<organism evidence="5 6">
    <name type="scientific">Aquella oligotrophica</name>
    <dbReference type="NCBI Taxonomy" id="2067065"/>
    <lineage>
        <taxon>Bacteria</taxon>
        <taxon>Pseudomonadati</taxon>
        <taxon>Pseudomonadota</taxon>
        <taxon>Betaproteobacteria</taxon>
        <taxon>Neisseriales</taxon>
        <taxon>Neisseriaceae</taxon>
        <taxon>Aquella</taxon>
    </lineage>
</organism>
<dbReference type="PANTHER" id="PTHR43300">
    <property type="entry name" value="ACETYLTRANSFERASE"/>
    <property type="match status" value="1"/>
</dbReference>
<evidence type="ECO:0000256" key="2">
    <source>
        <dbReference type="ARBA" id="ARBA00022679"/>
    </source>
</evidence>
<dbReference type="RefSeq" id="WP_102950101.1">
    <property type="nucleotide sequence ID" value="NZ_CP024847.1"/>
</dbReference>
<dbReference type="GO" id="GO:0016746">
    <property type="term" value="F:acyltransferase activity"/>
    <property type="evidence" value="ECO:0007669"/>
    <property type="project" value="UniProtKB-KW"/>
</dbReference>
<keyword evidence="6" id="KW-1185">Reference proteome</keyword>
<dbReference type="CDD" id="cd03358">
    <property type="entry name" value="LbH_WxcM_N_like"/>
    <property type="match status" value="1"/>
</dbReference>
<dbReference type="PANTHER" id="PTHR43300:SF4">
    <property type="entry name" value="ACYL-[ACYL-CARRIER-PROTEIN]--UDP-N-ACETYLGLUCOSAMINE O-ACYLTRANSFERASE"/>
    <property type="match status" value="1"/>
</dbReference>
<comment type="similarity">
    <text evidence="1">Belongs to the transferase hexapeptide repeat family.</text>
</comment>
<dbReference type="Proteomes" id="UP000236655">
    <property type="component" value="Chromosome"/>
</dbReference>
<evidence type="ECO:0000256" key="3">
    <source>
        <dbReference type="ARBA" id="ARBA00022737"/>
    </source>
</evidence>
<proteinExistence type="inferred from homology"/>
<sequence length="197" mass="21359">MSLGFVKSQYAIIDDGVEIGNNTKIGSFSQICRDAIIGQNCNIRNGVYIASNARIGNNVTIGNNVSIYGGVSLQDYVYCGSNVVFINTANPRIKAYDECKVLVKHGAVLGANSTILNNLTIGEFAFIGAGTVVRNDVLPYAIMVGVPARRVGWMCVCGTKLKFTINFNISERHVANCKCGLKFMIKDDKCILINSFD</sequence>
<keyword evidence="2 5" id="KW-0808">Transferase</keyword>
<dbReference type="Pfam" id="PF00132">
    <property type="entry name" value="Hexapep"/>
    <property type="match status" value="1"/>
</dbReference>
<dbReference type="PROSITE" id="PS00101">
    <property type="entry name" value="HEXAPEP_TRANSFERASES"/>
    <property type="match status" value="1"/>
</dbReference>
<dbReference type="OrthoDB" id="272049at2"/>
<reference evidence="6" key="1">
    <citation type="submission" date="2017-11" db="EMBL/GenBank/DDBJ databases">
        <authorList>
            <person name="Chan K.G."/>
            <person name="Lee L.S."/>
        </authorList>
    </citation>
    <scope>NUCLEOTIDE SEQUENCE [LARGE SCALE GENOMIC DNA]</scope>
    <source>
        <strain evidence="6">DSM 100970</strain>
    </source>
</reference>
<evidence type="ECO:0000256" key="4">
    <source>
        <dbReference type="ARBA" id="ARBA00023315"/>
    </source>
</evidence>
<dbReference type="InterPro" id="IPR050179">
    <property type="entry name" value="Trans_hexapeptide_repeat"/>
</dbReference>
<accession>A0A2I7N2X5</accession>
<dbReference type="InterPro" id="IPR011004">
    <property type="entry name" value="Trimer_LpxA-like_sf"/>
</dbReference>
<evidence type="ECO:0000313" key="5">
    <source>
        <dbReference type="EMBL" id="AUR50801.1"/>
    </source>
</evidence>
<keyword evidence="4" id="KW-0012">Acyltransferase</keyword>
<dbReference type="KEGG" id="nba:CUN60_00310"/>
<name>A0A2I7N2X5_9NEIS</name>